<dbReference type="InterPro" id="IPR021149">
    <property type="entry name" value="OligosaccharylTrfase_OST3/OST6"/>
</dbReference>
<dbReference type="Proteomes" id="UP001162131">
    <property type="component" value="Unassembled WGS sequence"/>
</dbReference>
<feature type="transmembrane region" description="Helical" evidence="9">
    <location>
        <begin position="81"/>
        <end position="101"/>
    </location>
</feature>
<evidence type="ECO:0000256" key="4">
    <source>
        <dbReference type="ARBA" id="ARBA00022692"/>
    </source>
</evidence>
<evidence type="ECO:0000313" key="11">
    <source>
        <dbReference type="Proteomes" id="UP001162131"/>
    </source>
</evidence>
<comment type="subcellular location">
    <subcellularLocation>
        <location evidence="2">Endoplasmic reticulum membrane</location>
        <topology evidence="2">Multi-pass membrane protein</topology>
    </subcellularLocation>
</comment>
<evidence type="ECO:0000256" key="5">
    <source>
        <dbReference type="ARBA" id="ARBA00022729"/>
    </source>
</evidence>
<evidence type="ECO:0000256" key="9">
    <source>
        <dbReference type="SAM" id="Phobius"/>
    </source>
</evidence>
<feature type="transmembrane region" description="Helical" evidence="9">
    <location>
        <begin position="6"/>
        <end position="33"/>
    </location>
</feature>
<evidence type="ECO:0000256" key="3">
    <source>
        <dbReference type="ARBA" id="ARBA00009561"/>
    </source>
</evidence>
<comment type="function">
    <text evidence="1">Subunit of the oligosaccharyl transferase (OST) complex that catalyzes the initial transfer of a defined glycan (Glc(3)Man(9)GlcNAc(2) in eukaryotes) from the lipid carrier dolichol-pyrophosphate to an asparagine residue within an Asn-X-Ser/Thr consensus motif in nascent polypeptide chains, the first step in protein N-glycosylation. N-glycosylation occurs cotranslationally and the complex associates with the Sec61 complex at the channel-forming translocon complex that mediates protein translocation across the endoplasmic reticulum (ER). All subunits are required for a maximal enzyme activity.</text>
</comment>
<dbReference type="EMBL" id="CAJZBQ010000057">
    <property type="protein sequence ID" value="CAG9334075.1"/>
    <property type="molecule type" value="Genomic_DNA"/>
</dbReference>
<evidence type="ECO:0000256" key="8">
    <source>
        <dbReference type="ARBA" id="ARBA00023136"/>
    </source>
</evidence>
<dbReference type="GO" id="GO:0018279">
    <property type="term" value="P:protein N-linked glycosylation via asparagine"/>
    <property type="evidence" value="ECO:0007669"/>
    <property type="project" value="TreeGrafter"/>
</dbReference>
<dbReference type="PANTHER" id="PTHR12692">
    <property type="entry name" value="DOLICHYL-DIPHOSPHOOLIGOSACCHARIDE--PROTEIN GLYCOSYLTRANSFERASE-RELATED"/>
    <property type="match status" value="1"/>
</dbReference>
<keyword evidence="6" id="KW-0256">Endoplasmic reticulum</keyword>
<dbReference type="GO" id="GO:0008250">
    <property type="term" value="C:oligosaccharyltransferase complex"/>
    <property type="evidence" value="ECO:0007669"/>
    <property type="project" value="TreeGrafter"/>
</dbReference>
<keyword evidence="7 9" id="KW-1133">Transmembrane helix</keyword>
<evidence type="ECO:0000313" key="10">
    <source>
        <dbReference type="EMBL" id="CAG9334075.1"/>
    </source>
</evidence>
<organism evidence="10 11">
    <name type="scientific">Blepharisma stoltei</name>
    <dbReference type="NCBI Taxonomy" id="1481888"/>
    <lineage>
        <taxon>Eukaryota</taxon>
        <taxon>Sar</taxon>
        <taxon>Alveolata</taxon>
        <taxon>Ciliophora</taxon>
        <taxon>Postciliodesmatophora</taxon>
        <taxon>Heterotrichea</taxon>
        <taxon>Heterotrichida</taxon>
        <taxon>Blepharismidae</taxon>
        <taxon>Blepharisma</taxon>
    </lineage>
</organism>
<dbReference type="AlphaFoldDB" id="A0AAU9KL29"/>
<keyword evidence="8 9" id="KW-0472">Membrane</keyword>
<evidence type="ECO:0000256" key="2">
    <source>
        <dbReference type="ARBA" id="ARBA00004477"/>
    </source>
</evidence>
<feature type="transmembrane region" description="Helical" evidence="9">
    <location>
        <begin position="54"/>
        <end position="75"/>
    </location>
</feature>
<dbReference type="Pfam" id="PF04756">
    <property type="entry name" value="OST3_OST6"/>
    <property type="match status" value="1"/>
</dbReference>
<dbReference type="PANTHER" id="PTHR12692:SF0">
    <property type="entry name" value="GH11935P"/>
    <property type="match status" value="1"/>
</dbReference>
<sequence length="138" mass="15807">MQVKAIIAYSTCVLIYFVCLSGFIYDLITRATVIGFDLRKNRVEYVHRGHREQYGGEGIVMSFLICLCGCALVGINNLRKLPPWIVRIGGLFCLMILVFSYRKVIEVYRIKMPWYGPGFYPPSHYVKGPLINDQGYSI</sequence>
<protein>
    <submittedName>
        <fullName evidence="10">Uncharacterized protein</fullName>
    </submittedName>
</protein>
<accession>A0AAU9KL29</accession>
<evidence type="ECO:0000256" key="6">
    <source>
        <dbReference type="ARBA" id="ARBA00022824"/>
    </source>
</evidence>
<keyword evidence="11" id="KW-1185">Reference proteome</keyword>
<name>A0AAU9KL29_9CILI</name>
<gene>
    <name evidence="10" type="ORF">BSTOLATCC_MIC59877</name>
</gene>
<comment type="caution">
    <text evidence="10">The sequence shown here is derived from an EMBL/GenBank/DDBJ whole genome shotgun (WGS) entry which is preliminary data.</text>
</comment>
<keyword evidence="4 9" id="KW-0812">Transmembrane</keyword>
<evidence type="ECO:0000256" key="7">
    <source>
        <dbReference type="ARBA" id="ARBA00022989"/>
    </source>
</evidence>
<reference evidence="10" key="1">
    <citation type="submission" date="2021-09" db="EMBL/GenBank/DDBJ databases">
        <authorList>
            <consortium name="AG Swart"/>
            <person name="Singh M."/>
            <person name="Singh A."/>
            <person name="Seah K."/>
            <person name="Emmerich C."/>
        </authorList>
    </citation>
    <scope>NUCLEOTIDE SEQUENCE</scope>
    <source>
        <strain evidence="10">ATCC30299</strain>
    </source>
</reference>
<keyword evidence="5" id="KW-0732">Signal</keyword>
<proteinExistence type="inferred from homology"/>
<evidence type="ECO:0000256" key="1">
    <source>
        <dbReference type="ARBA" id="ARBA00002791"/>
    </source>
</evidence>
<comment type="similarity">
    <text evidence="3">Belongs to the OST3/OST6 family.</text>
</comment>